<feature type="transmembrane region" description="Helical" evidence="2">
    <location>
        <begin position="189"/>
        <end position="208"/>
    </location>
</feature>
<feature type="compositionally biased region" description="Basic and acidic residues" evidence="1">
    <location>
        <begin position="1"/>
        <end position="16"/>
    </location>
</feature>
<proteinExistence type="predicted"/>
<evidence type="ECO:0000256" key="1">
    <source>
        <dbReference type="SAM" id="MobiDB-lite"/>
    </source>
</evidence>
<dbReference type="EMBL" id="LSMT01000188">
    <property type="protein sequence ID" value="PFX24035.1"/>
    <property type="molecule type" value="Genomic_DNA"/>
</dbReference>
<keyword evidence="2" id="KW-0472">Membrane</keyword>
<dbReference type="AlphaFoldDB" id="A0A2B4S6C1"/>
<reference evidence="4" key="1">
    <citation type="journal article" date="2017" name="bioRxiv">
        <title>Comparative analysis of the genomes of Stylophora pistillata and Acropora digitifera provides evidence for extensive differences between species of corals.</title>
        <authorList>
            <person name="Voolstra C.R."/>
            <person name="Li Y."/>
            <person name="Liew Y.J."/>
            <person name="Baumgarten S."/>
            <person name="Zoccola D."/>
            <person name="Flot J.-F."/>
            <person name="Tambutte S."/>
            <person name="Allemand D."/>
            <person name="Aranda M."/>
        </authorList>
    </citation>
    <scope>NUCLEOTIDE SEQUENCE [LARGE SCALE GENOMIC DNA]</scope>
</reference>
<feature type="region of interest" description="Disordered" evidence="1">
    <location>
        <begin position="1"/>
        <end position="73"/>
    </location>
</feature>
<name>A0A2B4S6C1_STYPI</name>
<protein>
    <submittedName>
        <fullName evidence="3">Uncharacterized protein</fullName>
    </submittedName>
</protein>
<organism evidence="3 4">
    <name type="scientific">Stylophora pistillata</name>
    <name type="common">Smooth cauliflower coral</name>
    <dbReference type="NCBI Taxonomy" id="50429"/>
    <lineage>
        <taxon>Eukaryota</taxon>
        <taxon>Metazoa</taxon>
        <taxon>Cnidaria</taxon>
        <taxon>Anthozoa</taxon>
        <taxon>Hexacorallia</taxon>
        <taxon>Scleractinia</taxon>
        <taxon>Astrocoeniina</taxon>
        <taxon>Pocilloporidae</taxon>
        <taxon>Stylophora</taxon>
    </lineage>
</organism>
<keyword evidence="2" id="KW-0812">Transmembrane</keyword>
<evidence type="ECO:0000313" key="4">
    <source>
        <dbReference type="Proteomes" id="UP000225706"/>
    </source>
</evidence>
<gene>
    <name evidence="3" type="ORF">AWC38_SpisGene11374</name>
</gene>
<evidence type="ECO:0000313" key="3">
    <source>
        <dbReference type="EMBL" id="PFX24035.1"/>
    </source>
</evidence>
<keyword evidence="4" id="KW-1185">Reference proteome</keyword>
<comment type="caution">
    <text evidence="3">The sequence shown here is derived from an EMBL/GenBank/DDBJ whole genome shotgun (WGS) entry which is preliminary data.</text>
</comment>
<keyword evidence="2" id="KW-1133">Transmembrane helix</keyword>
<evidence type="ECO:0000256" key="2">
    <source>
        <dbReference type="SAM" id="Phobius"/>
    </source>
</evidence>
<dbReference type="OrthoDB" id="5964608at2759"/>
<sequence length="362" mass="41034">MDTVKQRSKEKTRGELEENSLQSSSQNEDAECLPPSVEESEAAVENNFPEPVGNDFPQPEFVPEPVAGPYDSPAKKKYRSDVILHAIREVWKQLQESGESRAYFTQQVIESIEADIKEWEEFQKTKIKSREPLELTVCYLGGENPINDLEVLVDYGVLPQNDWAVEKDSEKLEEARKAILSSKLRNVRLFKAILLLLIGVFILLTLGAKHHCLFFDCEQPIDKVISPPDEIPRNEDVLGDDEISVYGELIFGGGAPDSLPPNSHLLVKFEDVSMMDAPSVLLGKTMVDLSSYDKEKNLKYKIKSKKPDLGGSYSISATLKMGWKANKDAWIKQGDYMTDTHYDVKIEDKKQVYRRDVTLVQY</sequence>
<dbReference type="Proteomes" id="UP000225706">
    <property type="component" value="Unassembled WGS sequence"/>
</dbReference>
<accession>A0A2B4S6C1</accession>